<keyword evidence="3" id="KW-1185">Reference proteome</keyword>
<sequence length="88" mass="9816">MTGTRAATRRSRLLFVAVTEQPLDRRPLELVDADVGEKQQRPEQHPEAADGRRPPPAGEDAEEVMGDPGCDAERHEQRTGRNARFRVG</sequence>
<proteinExistence type="predicted"/>
<evidence type="ECO:0000256" key="1">
    <source>
        <dbReference type="SAM" id="MobiDB-lite"/>
    </source>
</evidence>
<protein>
    <submittedName>
        <fullName evidence="2">Uncharacterized protein</fullName>
    </submittedName>
</protein>
<dbReference type="EMBL" id="JACKXD010000003">
    <property type="protein sequence ID" value="MBB6646751.1"/>
    <property type="molecule type" value="Genomic_DNA"/>
</dbReference>
<feature type="region of interest" description="Disordered" evidence="1">
    <location>
        <begin position="21"/>
        <end position="88"/>
    </location>
</feature>
<evidence type="ECO:0000313" key="3">
    <source>
        <dbReference type="Proteomes" id="UP000546257"/>
    </source>
</evidence>
<reference evidence="2 3" key="1">
    <citation type="submission" date="2020-08" db="EMBL/GenBank/DDBJ databases">
        <authorList>
            <person name="Seo M.-J."/>
        </authorList>
    </citation>
    <scope>NUCLEOTIDE SEQUENCE [LARGE SCALE GENOMIC DNA]</scope>
    <source>
        <strain evidence="2 3">MBLA0160</strain>
    </source>
</reference>
<organism evidence="2 3">
    <name type="scientific">Halobellus ruber</name>
    <dbReference type="NCBI Taxonomy" id="2761102"/>
    <lineage>
        <taxon>Archaea</taxon>
        <taxon>Methanobacteriati</taxon>
        <taxon>Methanobacteriota</taxon>
        <taxon>Stenosarchaea group</taxon>
        <taxon>Halobacteria</taxon>
        <taxon>Halobacteriales</taxon>
        <taxon>Haloferacaceae</taxon>
        <taxon>Halobellus</taxon>
    </lineage>
</organism>
<name>A0A7J9SNJ3_9EURY</name>
<dbReference type="RefSeq" id="WP_185193102.1">
    <property type="nucleotide sequence ID" value="NZ_JACKXD010000003.1"/>
</dbReference>
<dbReference type="Proteomes" id="UP000546257">
    <property type="component" value="Unassembled WGS sequence"/>
</dbReference>
<accession>A0A7J9SNJ3</accession>
<feature type="compositionally biased region" description="Basic and acidic residues" evidence="1">
    <location>
        <begin position="22"/>
        <end position="53"/>
    </location>
</feature>
<comment type="caution">
    <text evidence="2">The sequence shown here is derived from an EMBL/GenBank/DDBJ whole genome shotgun (WGS) entry which is preliminary data.</text>
</comment>
<gene>
    <name evidence="2" type="ORF">H5V44_10715</name>
</gene>
<dbReference type="AlphaFoldDB" id="A0A7J9SNJ3"/>
<evidence type="ECO:0000313" key="2">
    <source>
        <dbReference type="EMBL" id="MBB6646751.1"/>
    </source>
</evidence>